<dbReference type="Pfam" id="PF21789">
    <property type="entry name" value="TNP-like_RNaseH_C"/>
    <property type="match status" value="1"/>
</dbReference>
<feature type="domain" description="THAP9-like helix-turn-helix" evidence="2">
    <location>
        <begin position="115"/>
        <end position="196"/>
    </location>
</feature>
<dbReference type="InterPro" id="IPR048366">
    <property type="entry name" value="TNP-like_GBD"/>
</dbReference>
<feature type="domain" description="Transposable element P transposase-like RNase H" evidence="3">
    <location>
        <begin position="202"/>
        <end position="337"/>
    </location>
</feature>
<dbReference type="EMBL" id="VVIM01000002">
    <property type="protein sequence ID" value="KAB0802599.1"/>
    <property type="molecule type" value="Genomic_DNA"/>
</dbReference>
<dbReference type="AlphaFoldDB" id="A0A5N4AZ29"/>
<protein>
    <recommendedName>
        <fullName evidence="8">THAP-type domain-containing protein</fullName>
    </recommendedName>
</protein>
<dbReference type="PANTHER" id="PTHR47577:SF2">
    <property type="entry name" value="THAP DOMAIN CONTAINING 9"/>
    <property type="match status" value="1"/>
</dbReference>
<dbReference type="InterPro" id="IPR048367">
    <property type="entry name" value="TNP-like_RNaseH_C"/>
</dbReference>
<evidence type="ECO:0008006" key="8">
    <source>
        <dbReference type="Google" id="ProtNLM"/>
    </source>
</evidence>
<dbReference type="InParanoid" id="A0A5N4AZ29"/>
<dbReference type="PANTHER" id="PTHR47577">
    <property type="entry name" value="THAP DOMAIN-CONTAINING PROTEIN 6"/>
    <property type="match status" value="1"/>
</dbReference>
<feature type="region of interest" description="Disordered" evidence="1">
    <location>
        <begin position="1"/>
        <end position="54"/>
    </location>
</feature>
<feature type="domain" description="Transposable element P transposase-like GTP-binding insertion" evidence="4">
    <location>
        <begin position="367"/>
        <end position="487"/>
    </location>
</feature>
<dbReference type="Pfam" id="PF21787">
    <property type="entry name" value="TNP-like_RNaseH_N"/>
    <property type="match status" value="1"/>
</dbReference>
<keyword evidence="7" id="KW-1185">Reference proteome</keyword>
<evidence type="ECO:0000313" key="6">
    <source>
        <dbReference type="EMBL" id="KAB0802599.1"/>
    </source>
</evidence>
<evidence type="ECO:0000259" key="2">
    <source>
        <dbReference type="Pfam" id="PF12017"/>
    </source>
</evidence>
<proteinExistence type="predicted"/>
<sequence>MSNIVSHYTSTETTETPIVVSDTHGMHPVPRQIDTSDLSTSGSTSTDSSKKRRRTAQRIKFFHSYSLSPRSLKKKYVQAKRKHAVMRQKFYDSKKKITSLQKTIFNMKSVMTFVKNTQFLSEDAVENVEKTYDSVPHLLMQRYLKNITNKTVTHESYPSILRRFAATLQFYSMKAYEAVRNEFALALPHQATIRKWYQNVNCEPGFLTPAFDALKLKVEELRQKNHDLLCSLILDEISIKKQLDVDGTRAWGYVNIGVPTENDDLTPATEALVLMVVCLTGHWKLPVAYFFIASLSAKQKANIVNETLIRLHNVGVDVPSITCDGPTTNFAMFKELGCNLDNVFDMKTWFSHPSATNKKVYCVLDACHMLKLIRNNWSNLDTIKNPDGDLVRWVYVKELYKLQEAEGLHVANKLKRAHMEWYRQKMKVHLAAQTLSRSVADAIEYLNTHHLEEFKGSEATVDFIRKINDLFDLLNSRSPRASGFKAPLRLCNEAVWRPFILNTVHYLLRCTDVGGRPLHMTPKKTPFLGFAITSFSVCGIYDSLVKVEKLKYFLTYKVSQDHLEIFFCSIRSKNGWNNNPSCLQFMRTMRRLLLHTKIDQGSGNCKVLDATTVLSVPSTATHLEQSLDVSLYRKYNYALEPKEQILDHDYVCSETIELSEILSNVVTYISGYVIKMLQSRHKCEECVLACESQEDIREGSYSLISFKNRGIVRLLKSPYLTN</sequence>
<reference evidence="6 7" key="1">
    <citation type="journal article" date="2018" name="Elife">
        <title>Firefly genomes illuminate parallel origins of bioluminescence in beetles.</title>
        <authorList>
            <person name="Fallon T.R."/>
            <person name="Lower S.E."/>
            <person name="Chang C.H."/>
            <person name="Bessho-Uehara M."/>
            <person name="Martin G.J."/>
            <person name="Bewick A.J."/>
            <person name="Behringer M."/>
            <person name="Debat H.J."/>
            <person name="Wong I."/>
            <person name="Day J.C."/>
            <person name="Suvorov A."/>
            <person name="Silva C.J."/>
            <person name="Stanger-Hall K.F."/>
            <person name="Hall D.W."/>
            <person name="Schmitz R.J."/>
            <person name="Nelson D.R."/>
            <person name="Lewis S.M."/>
            <person name="Shigenobu S."/>
            <person name="Bybee S.M."/>
            <person name="Larracuente A.M."/>
            <person name="Oba Y."/>
            <person name="Weng J.K."/>
        </authorList>
    </citation>
    <scope>NUCLEOTIDE SEQUENCE [LARGE SCALE GENOMIC DNA]</scope>
    <source>
        <strain evidence="6">1611_PpyrPB1</strain>
        <tissue evidence="6">Whole body</tissue>
    </source>
</reference>
<feature type="domain" description="Transposable element P transposase-like RNase H C-terminal" evidence="5">
    <location>
        <begin position="556"/>
        <end position="589"/>
    </location>
</feature>
<feature type="compositionally biased region" description="Polar residues" evidence="1">
    <location>
        <begin position="1"/>
        <end position="16"/>
    </location>
</feature>
<comment type="caution">
    <text evidence="6">The sequence shown here is derived from an EMBL/GenBank/DDBJ whole genome shotgun (WGS) entry which is preliminary data.</text>
</comment>
<dbReference type="InterPro" id="IPR048365">
    <property type="entry name" value="TNP-like_RNaseH_N"/>
</dbReference>
<gene>
    <name evidence="6" type="ORF">PPYR_04785</name>
</gene>
<feature type="compositionally biased region" description="Low complexity" evidence="1">
    <location>
        <begin position="35"/>
        <end position="47"/>
    </location>
</feature>
<dbReference type="Proteomes" id="UP000327044">
    <property type="component" value="Unassembled WGS sequence"/>
</dbReference>
<name>A0A5N4AZ29_PHOPY</name>
<evidence type="ECO:0000256" key="1">
    <source>
        <dbReference type="SAM" id="MobiDB-lite"/>
    </source>
</evidence>
<accession>A0A5N4AZ29</accession>
<evidence type="ECO:0000259" key="5">
    <source>
        <dbReference type="Pfam" id="PF21789"/>
    </source>
</evidence>
<dbReference type="InterPro" id="IPR021896">
    <property type="entry name" value="THAP9-like_HTH"/>
</dbReference>
<evidence type="ECO:0000259" key="4">
    <source>
        <dbReference type="Pfam" id="PF21788"/>
    </source>
</evidence>
<dbReference type="Pfam" id="PF21788">
    <property type="entry name" value="TNP-like_GBD"/>
    <property type="match status" value="1"/>
</dbReference>
<dbReference type="Pfam" id="PF12017">
    <property type="entry name" value="Tnp_P_element"/>
    <property type="match status" value="1"/>
</dbReference>
<evidence type="ECO:0000313" key="7">
    <source>
        <dbReference type="Proteomes" id="UP000327044"/>
    </source>
</evidence>
<evidence type="ECO:0000259" key="3">
    <source>
        <dbReference type="Pfam" id="PF21787"/>
    </source>
</evidence>
<organism evidence="6 7">
    <name type="scientific">Photinus pyralis</name>
    <name type="common">Common eastern firefly</name>
    <name type="synonym">Lampyris pyralis</name>
    <dbReference type="NCBI Taxonomy" id="7054"/>
    <lineage>
        <taxon>Eukaryota</taxon>
        <taxon>Metazoa</taxon>
        <taxon>Ecdysozoa</taxon>
        <taxon>Arthropoda</taxon>
        <taxon>Hexapoda</taxon>
        <taxon>Insecta</taxon>
        <taxon>Pterygota</taxon>
        <taxon>Neoptera</taxon>
        <taxon>Endopterygota</taxon>
        <taxon>Coleoptera</taxon>
        <taxon>Polyphaga</taxon>
        <taxon>Elateriformia</taxon>
        <taxon>Elateroidea</taxon>
        <taxon>Lampyridae</taxon>
        <taxon>Lampyrinae</taxon>
        <taxon>Photinus</taxon>
    </lineage>
</organism>